<dbReference type="Proteomes" id="UP001303899">
    <property type="component" value="Unassembled WGS sequence"/>
</dbReference>
<sequence>MQDKKYNAFISYSHKEDISLGKSIQKSIQQLGKPWNKIRGLKVFRDQTNLSASPQLWNNIKNALKESDYFILLASPEAADSKWVKRELTFWLENKGVTNLIIILTKGNITWDNNQNDFDWTATTSLPKMKYKAFTDEPLYIDFKETKNEANQSLRNPFFKEKIAVIVATIKKMEVADVISEEVTQYKKVIILRNSAITVLCLLLLTASFAAFYAFLQKEEVKVKNMQLTTQIQETNRQRDTAKEEKKMNELSFENLKLEKVDPTKAFRFAQYFNLKFGHKTKNFAEIIKGIYKGNFNFYSMAINIEEKANSIYVSEHNGNILVGNKNGTFTLLNPQGKVINNKKVTSDTILHLAFIGNYIIGGDSRMLKLYDNKGNEIKKVFDGKGLIDGIGEIKIRGNNYIQLGAFFNDNRFEIKLYKLNQLLQLNEVKNFPVDTSWKTDYFQCDISANNHLIVKGIDQIGEVHGWVRNSSDASEGKISTKNSNLFDFFVLKPEKYNYKDYQGEFEGGTHFYDVSIAPNGYLIIGSLSDRTTRIWETSGQELGVIYGNFYKVKFLNDDQVLALDYDDKLYLFNTAGVKLSQFLGPGRIHDFCVTGGIVYTLGDSQVHKWEVFNNKLIDIDVRNKGLVRIQNVLYNTKSRSLIIDCVGSLWEQGFHDFKKFPVMKSEFNFTSELKQTKAVGIQQMYGFKKTLLTSSTGLYKLKVNESGSIDLYDSSGASIITFQGRTGLIGSIGFFANDHYFYFVGESGSLEIYYTPVGILNSKKMANFNFTY</sequence>
<organism evidence="4 5">
    <name type="scientific">Arcicella gelida</name>
    <dbReference type="NCBI Taxonomy" id="2984195"/>
    <lineage>
        <taxon>Bacteria</taxon>
        <taxon>Pseudomonadati</taxon>
        <taxon>Bacteroidota</taxon>
        <taxon>Cytophagia</taxon>
        <taxon>Cytophagales</taxon>
        <taxon>Flectobacillaceae</taxon>
        <taxon>Arcicella</taxon>
    </lineage>
</organism>
<dbReference type="Gene3D" id="3.40.50.10140">
    <property type="entry name" value="Toll/interleukin-1 receptor homology (TIR) domain"/>
    <property type="match status" value="1"/>
</dbReference>
<dbReference type="Gene3D" id="2.130.10.10">
    <property type="entry name" value="YVTN repeat-like/Quinoprotein amine dehydrogenase"/>
    <property type="match status" value="1"/>
</dbReference>
<dbReference type="SMART" id="SM00255">
    <property type="entry name" value="TIR"/>
    <property type="match status" value="1"/>
</dbReference>
<feature type="transmembrane region" description="Helical" evidence="2">
    <location>
        <begin position="196"/>
        <end position="216"/>
    </location>
</feature>
<accession>A0ABU5SAT2</accession>
<reference evidence="4 5" key="1">
    <citation type="submission" date="2023-12" db="EMBL/GenBank/DDBJ databases">
        <title>Novel species of the genus Arcicella isolated from rivers.</title>
        <authorList>
            <person name="Lu H."/>
        </authorList>
    </citation>
    <scope>NUCLEOTIDE SEQUENCE [LARGE SCALE GENOMIC DNA]</scope>
    <source>
        <strain evidence="4 5">DC2W</strain>
    </source>
</reference>
<protein>
    <submittedName>
        <fullName evidence="4">TIR domain-containing protein</fullName>
    </submittedName>
</protein>
<dbReference type="PROSITE" id="PS50104">
    <property type="entry name" value="TIR"/>
    <property type="match status" value="1"/>
</dbReference>
<keyword evidence="1" id="KW-0175">Coiled coil</keyword>
<dbReference type="InterPro" id="IPR000157">
    <property type="entry name" value="TIR_dom"/>
</dbReference>
<dbReference type="SUPFAM" id="SSF50998">
    <property type="entry name" value="Quinoprotein alcohol dehydrogenase-like"/>
    <property type="match status" value="1"/>
</dbReference>
<gene>
    <name evidence="4" type="ORF">VB776_21765</name>
</gene>
<dbReference type="Pfam" id="PF13676">
    <property type="entry name" value="TIR_2"/>
    <property type="match status" value="1"/>
</dbReference>
<feature type="coiled-coil region" evidence="1">
    <location>
        <begin position="218"/>
        <end position="245"/>
    </location>
</feature>
<evidence type="ECO:0000313" key="5">
    <source>
        <dbReference type="Proteomes" id="UP001303899"/>
    </source>
</evidence>
<evidence type="ECO:0000256" key="1">
    <source>
        <dbReference type="SAM" id="Coils"/>
    </source>
</evidence>
<keyword evidence="2" id="KW-0812">Transmembrane</keyword>
<dbReference type="RefSeq" id="WP_323698988.1">
    <property type="nucleotide sequence ID" value="NZ_JAYGIL010000039.1"/>
</dbReference>
<proteinExistence type="predicted"/>
<feature type="domain" description="TIR" evidence="3">
    <location>
        <begin position="4"/>
        <end position="129"/>
    </location>
</feature>
<dbReference type="EMBL" id="JAYGIL010000039">
    <property type="protein sequence ID" value="MEA5405583.1"/>
    <property type="molecule type" value="Genomic_DNA"/>
</dbReference>
<evidence type="ECO:0000313" key="4">
    <source>
        <dbReference type="EMBL" id="MEA5405583.1"/>
    </source>
</evidence>
<keyword evidence="5" id="KW-1185">Reference proteome</keyword>
<keyword evidence="2" id="KW-1133">Transmembrane helix</keyword>
<comment type="caution">
    <text evidence="4">The sequence shown here is derived from an EMBL/GenBank/DDBJ whole genome shotgun (WGS) entry which is preliminary data.</text>
</comment>
<dbReference type="SUPFAM" id="SSF52200">
    <property type="entry name" value="Toll/Interleukin receptor TIR domain"/>
    <property type="match status" value="1"/>
</dbReference>
<evidence type="ECO:0000256" key="2">
    <source>
        <dbReference type="SAM" id="Phobius"/>
    </source>
</evidence>
<name>A0ABU5SAT2_9BACT</name>
<dbReference type="InterPro" id="IPR035897">
    <property type="entry name" value="Toll_tir_struct_dom_sf"/>
</dbReference>
<keyword evidence="2" id="KW-0472">Membrane</keyword>
<evidence type="ECO:0000259" key="3">
    <source>
        <dbReference type="PROSITE" id="PS50104"/>
    </source>
</evidence>
<dbReference type="InterPro" id="IPR011047">
    <property type="entry name" value="Quinoprotein_ADH-like_sf"/>
</dbReference>
<dbReference type="InterPro" id="IPR015943">
    <property type="entry name" value="WD40/YVTN_repeat-like_dom_sf"/>
</dbReference>